<comment type="subunit">
    <text evidence="3">Homodimer.</text>
</comment>
<dbReference type="AlphaFoldDB" id="A0A1F7I2R3"/>
<dbReference type="GO" id="GO:0005829">
    <property type="term" value="C:cytosol"/>
    <property type="evidence" value="ECO:0007669"/>
    <property type="project" value="TreeGrafter"/>
</dbReference>
<dbReference type="GO" id="GO:0004807">
    <property type="term" value="F:triose-phosphate isomerase activity"/>
    <property type="evidence" value="ECO:0007669"/>
    <property type="project" value="UniProtKB-EC"/>
</dbReference>
<reference evidence="4 5" key="1">
    <citation type="journal article" date="2016" name="Nat. Commun.">
        <title>Thousands of microbial genomes shed light on interconnected biogeochemical processes in an aquifer system.</title>
        <authorList>
            <person name="Anantharaman K."/>
            <person name="Brown C.T."/>
            <person name="Hug L.A."/>
            <person name="Sharon I."/>
            <person name="Castelle C.J."/>
            <person name="Probst A.J."/>
            <person name="Thomas B.C."/>
            <person name="Singh A."/>
            <person name="Wilkins M.J."/>
            <person name="Karaoz U."/>
            <person name="Brodie E.L."/>
            <person name="Williams K.H."/>
            <person name="Hubbard S.S."/>
            <person name="Banfield J.F."/>
        </authorList>
    </citation>
    <scope>NUCLEOTIDE SEQUENCE [LARGE SCALE GENOMIC DNA]</scope>
</reference>
<dbReference type="GO" id="GO:0046166">
    <property type="term" value="P:glyceraldehyde-3-phosphate biosynthetic process"/>
    <property type="evidence" value="ECO:0007669"/>
    <property type="project" value="TreeGrafter"/>
</dbReference>
<keyword evidence="3" id="KW-0324">Glycolysis</keyword>
<dbReference type="Gene3D" id="3.20.20.70">
    <property type="entry name" value="Aldolase class I"/>
    <property type="match status" value="2"/>
</dbReference>
<organism evidence="4 5">
    <name type="scientific">Candidatus Roizmanbacteria bacterium RIFCSPHIGHO2_12_FULL_41_11</name>
    <dbReference type="NCBI Taxonomy" id="1802052"/>
    <lineage>
        <taxon>Bacteria</taxon>
        <taxon>Candidatus Roizmaniibacteriota</taxon>
    </lineage>
</organism>
<dbReference type="CDD" id="cd00311">
    <property type="entry name" value="TIM"/>
    <property type="match status" value="1"/>
</dbReference>
<dbReference type="GO" id="GO:0006094">
    <property type="term" value="P:gluconeogenesis"/>
    <property type="evidence" value="ECO:0007669"/>
    <property type="project" value="UniProtKB-UniPathway"/>
</dbReference>
<sequence>MKYLIANFKANLNHLDIINWLEIFVPETQKNTQIQQKLQSGEIKVVVCPPFSFLLPLKKKISGLTGVVCGAQDISRFDNGRYTGEVTAQSLQGVVEYAIIGHSERRSSFSETESDISQKLHFCRQYQIKPILCIRGKEDKIDPDTPIVCYEPPQSIGTGDNLSLDETLKTKKQLPLTPKQLFFYGGSVNAHDIHQYRANPEIAGFLIGTASVSPTDFLALLNAV</sequence>
<comment type="pathway">
    <text evidence="3">Carbohydrate biosynthesis; gluconeogenesis.</text>
</comment>
<dbReference type="InterPro" id="IPR013785">
    <property type="entry name" value="Aldolase_TIM"/>
</dbReference>
<dbReference type="InterPro" id="IPR000652">
    <property type="entry name" value="Triosephosphate_isomerase"/>
</dbReference>
<proteinExistence type="inferred from homology"/>
<keyword evidence="2 3" id="KW-0413">Isomerase</keyword>
<comment type="similarity">
    <text evidence="1 3">Belongs to the triosephosphate isomerase family.</text>
</comment>
<dbReference type="SUPFAM" id="SSF51351">
    <property type="entry name" value="Triosephosphate isomerase (TIM)"/>
    <property type="match status" value="1"/>
</dbReference>
<name>A0A1F7I2R3_9BACT</name>
<evidence type="ECO:0000256" key="2">
    <source>
        <dbReference type="ARBA" id="ARBA00023235"/>
    </source>
</evidence>
<comment type="caution">
    <text evidence="4">The sequence shown here is derived from an EMBL/GenBank/DDBJ whole genome shotgun (WGS) entry which is preliminary data.</text>
</comment>
<dbReference type="PANTHER" id="PTHR21139:SF42">
    <property type="entry name" value="TRIOSEPHOSPHATE ISOMERASE"/>
    <property type="match status" value="1"/>
</dbReference>
<dbReference type="EMBL" id="MGAC01000034">
    <property type="protein sequence ID" value="OGK37664.1"/>
    <property type="molecule type" value="Genomic_DNA"/>
</dbReference>
<dbReference type="GO" id="GO:0019563">
    <property type="term" value="P:glycerol catabolic process"/>
    <property type="evidence" value="ECO:0007669"/>
    <property type="project" value="TreeGrafter"/>
</dbReference>
<accession>A0A1F7I2R3</accession>
<keyword evidence="3" id="KW-0312">Gluconeogenesis</keyword>
<comment type="catalytic activity">
    <reaction evidence="3">
        <text>D-glyceraldehyde 3-phosphate = dihydroxyacetone phosphate</text>
        <dbReference type="Rhea" id="RHEA:18585"/>
        <dbReference type="ChEBI" id="CHEBI:57642"/>
        <dbReference type="ChEBI" id="CHEBI:59776"/>
        <dbReference type="EC" id="5.3.1.1"/>
    </reaction>
</comment>
<dbReference type="EC" id="5.3.1.1" evidence="3"/>
<dbReference type="Proteomes" id="UP000176803">
    <property type="component" value="Unassembled WGS sequence"/>
</dbReference>
<evidence type="ECO:0000313" key="5">
    <source>
        <dbReference type="Proteomes" id="UP000176803"/>
    </source>
</evidence>
<dbReference type="Pfam" id="PF00121">
    <property type="entry name" value="TIM"/>
    <property type="match status" value="2"/>
</dbReference>
<protein>
    <recommendedName>
        <fullName evidence="3">Triosephosphate isomerase</fullName>
        <ecNumber evidence="3">5.3.1.1</ecNumber>
    </recommendedName>
</protein>
<evidence type="ECO:0000256" key="3">
    <source>
        <dbReference type="RuleBase" id="RU363013"/>
    </source>
</evidence>
<comment type="pathway">
    <text evidence="3">Carbohydrate degradation; glycolysis; D-glyceraldehyde 3-phosphate from glycerone phosphate: step 1/1.</text>
</comment>
<dbReference type="UniPathway" id="UPA00138"/>
<dbReference type="UniPathway" id="UPA00109">
    <property type="reaction ID" value="UER00189"/>
</dbReference>
<evidence type="ECO:0000256" key="1">
    <source>
        <dbReference type="ARBA" id="ARBA00007422"/>
    </source>
</evidence>
<comment type="subcellular location">
    <subcellularLocation>
        <location evidence="3">Cytoplasm</location>
    </subcellularLocation>
</comment>
<keyword evidence="3" id="KW-0963">Cytoplasm</keyword>
<evidence type="ECO:0000313" key="4">
    <source>
        <dbReference type="EMBL" id="OGK37664.1"/>
    </source>
</evidence>
<dbReference type="PANTHER" id="PTHR21139">
    <property type="entry name" value="TRIOSEPHOSPHATE ISOMERASE"/>
    <property type="match status" value="1"/>
</dbReference>
<dbReference type="InterPro" id="IPR035990">
    <property type="entry name" value="TIM_sf"/>
</dbReference>
<dbReference type="GO" id="GO:0006096">
    <property type="term" value="P:glycolytic process"/>
    <property type="evidence" value="ECO:0007669"/>
    <property type="project" value="UniProtKB-UniPathway"/>
</dbReference>
<gene>
    <name evidence="4" type="ORF">A3F03_03370</name>
</gene>
<dbReference type="PROSITE" id="PS51440">
    <property type="entry name" value="TIM_2"/>
    <property type="match status" value="1"/>
</dbReference>